<reference evidence="2" key="1">
    <citation type="submission" date="2022-10" db="EMBL/GenBank/DDBJ databases">
        <title>Genome assembly of Pristionchus species.</title>
        <authorList>
            <person name="Yoshida K."/>
            <person name="Sommer R.J."/>
        </authorList>
    </citation>
    <scope>NUCLEOTIDE SEQUENCE [LARGE SCALE GENOMIC DNA]</scope>
    <source>
        <strain evidence="2">RS5460</strain>
    </source>
</reference>
<evidence type="ECO:0000313" key="1">
    <source>
        <dbReference type="EMBL" id="GMR50120.1"/>
    </source>
</evidence>
<dbReference type="AlphaFoldDB" id="A0AAN5CT83"/>
<dbReference type="EMBL" id="BTRK01000004">
    <property type="protein sequence ID" value="GMR50120.1"/>
    <property type="molecule type" value="Genomic_DNA"/>
</dbReference>
<dbReference type="Proteomes" id="UP001328107">
    <property type="component" value="Unassembled WGS sequence"/>
</dbReference>
<name>A0AAN5CT83_9BILA</name>
<organism evidence="1 2">
    <name type="scientific">Pristionchus mayeri</name>
    <dbReference type="NCBI Taxonomy" id="1317129"/>
    <lineage>
        <taxon>Eukaryota</taxon>
        <taxon>Metazoa</taxon>
        <taxon>Ecdysozoa</taxon>
        <taxon>Nematoda</taxon>
        <taxon>Chromadorea</taxon>
        <taxon>Rhabditida</taxon>
        <taxon>Rhabditina</taxon>
        <taxon>Diplogasteromorpha</taxon>
        <taxon>Diplogasteroidea</taxon>
        <taxon>Neodiplogasteridae</taxon>
        <taxon>Pristionchus</taxon>
    </lineage>
</organism>
<proteinExistence type="predicted"/>
<protein>
    <submittedName>
        <fullName evidence="1">Uncharacterized protein</fullName>
    </submittedName>
</protein>
<comment type="caution">
    <text evidence="1">The sequence shown here is derived from an EMBL/GenBank/DDBJ whole genome shotgun (WGS) entry which is preliminary data.</text>
</comment>
<evidence type="ECO:0000313" key="2">
    <source>
        <dbReference type="Proteomes" id="UP001328107"/>
    </source>
</evidence>
<gene>
    <name evidence="1" type="ORF">PMAYCL1PPCAC_20315</name>
</gene>
<keyword evidence="2" id="KW-1185">Reference proteome</keyword>
<accession>A0AAN5CT83</accession>
<sequence length="69" mass="7762">MCRHAHSSDLISSLRATLGIDSIIVEACTKLITAFTLINTSFYDQYCCTCLHFEDTLAPTRKHQQQAVE</sequence>